<protein>
    <submittedName>
        <fullName evidence="5">Fic family protein</fullName>
    </submittedName>
</protein>
<accession>A0A1M6AEC8</accession>
<gene>
    <name evidence="5" type="ORF">SAMN04488513_10131</name>
</gene>
<dbReference type="InterPro" id="IPR003812">
    <property type="entry name" value="Fido"/>
</dbReference>
<dbReference type="RefSeq" id="WP_072986532.1">
    <property type="nucleotide sequence ID" value="NZ_FQYU01000001.1"/>
</dbReference>
<dbReference type="InterPro" id="IPR036597">
    <property type="entry name" value="Fido-like_dom_sf"/>
</dbReference>
<dbReference type="SUPFAM" id="SSF46785">
    <property type="entry name" value="Winged helix' DNA-binding domain"/>
    <property type="match status" value="1"/>
</dbReference>
<organism evidence="5 6">
    <name type="scientific">Pseudozobellia thermophila</name>
    <dbReference type="NCBI Taxonomy" id="192903"/>
    <lineage>
        <taxon>Bacteria</taxon>
        <taxon>Pseudomonadati</taxon>
        <taxon>Bacteroidota</taxon>
        <taxon>Flavobacteriia</taxon>
        <taxon>Flavobacteriales</taxon>
        <taxon>Flavobacteriaceae</taxon>
        <taxon>Pseudozobellia</taxon>
    </lineage>
</organism>
<keyword evidence="2" id="KW-0547">Nucleotide-binding</keyword>
<dbReference type="Gene3D" id="1.10.3290.10">
    <property type="entry name" value="Fido-like domain"/>
    <property type="match status" value="1"/>
</dbReference>
<keyword evidence="6" id="KW-1185">Reference proteome</keyword>
<dbReference type="PANTHER" id="PTHR13504">
    <property type="entry name" value="FIDO DOMAIN-CONTAINING PROTEIN DDB_G0283145"/>
    <property type="match status" value="1"/>
</dbReference>
<feature type="binding site" evidence="2">
    <location>
        <begin position="272"/>
        <end position="279"/>
    </location>
    <ligand>
        <name>ATP</name>
        <dbReference type="ChEBI" id="CHEBI:30616"/>
    </ligand>
</feature>
<keyword evidence="2" id="KW-0067">ATP-binding</keyword>
<feature type="binding site" evidence="2">
    <location>
        <begin position="213"/>
        <end position="216"/>
    </location>
    <ligand>
        <name>ATP</name>
        <dbReference type="ChEBI" id="CHEBI:30616"/>
    </ligand>
</feature>
<feature type="site" description="Important for autoinhibition of adenylyltransferase activity" evidence="3">
    <location>
        <position position="135"/>
    </location>
</feature>
<proteinExistence type="predicted"/>
<evidence type="ECO:0000256" key="3">
    <source>
        <dbReference type="PIRSR" id="PIRSR640198-3"/>
    </source>
</evidence>
<dbReference type="PROSITE" id="PS51459">
    <property type="entry name" value="FIDO"/>
    <property type="match status" value="1"/>
</dbReference>
<evidence type="ECO:0000256" key="2">
    <source>
        <dbReference type="PIRSR" id="PIRSR640198-2"/>
    </source>
</evidence>
<dbReference type="Proteomes" id="UP000184543">
    <property type="component" value="Unassembled WGS sequence"/>
</dbReference>
<dbReference type="InterPro" id="IPR040198">
    <property type="entry name" value="Fido_containing"/>
</dbReference>
<dbReference type="EMBL" id="FQYU01000001">
    <property type="protein sequence ID" value="SHI34906.1"/>
    <property type="molecule type" value="Genomic_DNA"/>
</dbReference>
<evidence type="ECO:0000313" key="6">
    <source>
        <dbReference type="Proteomes" id="UP000184543"/>
    </source>
</evidence>
<evidence type="ECO:0000313" key="5">
    <source>
        <dbReference type="EMBL" id="SHI34906.1"/>
    </source>
</evidence>
<evidence type="ECO:0000259" key="4">
    <source>
        <dbReference type="PROSITE" id="PS51459"/>
    </source>
</evidence>
<feature type="active site" evidence="1">
    <location>
        <position position="268"/>
    </location>
</feature>
<dbReference type="PANTHER" id="PTHR13504:SF38">
    <property type="entry name" value="FIDO DOMAIN-CONTAINING PROTEIN"/>
    <property type="match status" value="1"/>
</dbReference>
<evidence type="ECO:0000256" key="1">
    <source>
        <dbReference type="PIRSR" id="PIRSR640198-1"/>
    </source>
</evidence>
<dbReference type="STRING" id="192903.SAMN04488513_10131"/>
<name>A0A1M6AEC8_9FLAO</name>
<sequence length="435" mass="51569">MIEKAPLFIPSSDIEKQRESLFLLKTQHPFPTIEKEYLYWDKIKYLESSKFSKNTLWFNTKWKRSITQNRLQLGVSNYAIKYTHNVNEYLQQKLHYLDFNFGAGLQKEKLLSDLDKEQYLNNALMEESIFSSMVEGATTTRVKAKEMLRKKKKPKNKSEQMILNNYQAIQFISENQEEDLSIDKLLEIHRLVTHNTLEDDNIGVFRTSDDVHVMNHITGEIIHTPPKFKELHELMQSFCEFFNSNPKENFVHPIVKASILHFLIGYIHPFVDGNGRTARAIFYWYLLKNGYWLAEYLSISRVIMKSKVQYEKAYIYTEIDDMDVTYFVHYQVKVLTQAFEDLKKYVAKKKKEKLNFSKFLKIDGINERQAQILFWIEKDKNRAFTVKEIQTIFSITNQTARTDLEGLVSREFLKKVPIDKKSSNYWKGNRFESLT</sequence>
<dbReference type="InterPro" id="IPR036390">
    <property type="entry name" value="WH_DNA-bd_sf"/>
</dbReference>
<dbReference type="GO" id="GO:0005524">
    <property type="term" value="F:ATP binding"/>
    <property type="evidence" value="ECO:0007669"/>
    <property type="project" value="UniProtKB-KW"/>
</dbReference>
<feature type="domain" description="Fido" evidence="4">
    <location>
        <begin position="180"/>
        <end position="333"/>
    </location>
</feature>
<dbReference type="Pfam" id="PF02661">
    <property type="entry name" value="Fic"/>
    <property type="match status" value="1"/>
</dbReference>
<reference evidence="6" key="1">
    <citation type="submission" date="2016-11" db="EMBL/GenBank/DDBJ databases">
        <authorList>
            <person name="Varghese N."/>
            <person name="Submissions S."/>
        </authorList>
    </citation>
    <scope>NUCLEOTIDE SEQUENCE [LARGE SCALE GENOMIC DNA]</scope>
    <source>
        <strain evidence="6">DSM 19858</strain>
    </source>
</reference>
<dbReference type="SUPFAM" id="SSF140931">
    <property type="entry name" value="Fic-like"/>
    <property type="match status" value="1"/>
</dbReference>
<dbReference type="OrthoDB" id="9814400at2"/>
<dbReference type="AlphaFoldDB" id="A0A1M6AEC8"/>